<keyword evidence="2" id="KW-1185">Reference proteome</keyword>
<evidence type="ECO:0000313" key="1">
    <source>
        <dbReference type="EMBL" id="MBB3837274.1"/>
    </source>
</evidence>
<dbReference type="RefSeq" id="WP_183972016.1">
    <property type="nucleotide sequence ID" value="NZ_JACIBY010000002.1"/>
</dbReference>
<reference evidence="1 2" key="1">
    <citation type="submission" date="2020-08" db="EMBL/GenBank/DDBJ databases">
        <title>Genomic Encyclopedia of Type Strains, Phase IV (KMG-IV): sequencing the most valuable type-strain genomes for metagenomic binning, comparative biology and taxonomic classification.</title>
        <authorList>
            <person name="Goeker M."/>
        </authorList>
    </citation>
    <scope>NUCLEOTIDE SEQUENCE [LARGE SCALE GENOMIC DNA]</scope>
    <source>
        <strain evidence="1 2">DSM 17976</strain>
    </source>
</reference>
<name>A0A7W5ZK06_9BACT</name>
<sequence>MAAAVEPPLNLGIHEGTMVKRIIDMTPQEREVYYKAVALKAKEHLFAIGQPWVYEKNGQVLAEYADGRIEIID</sequence>
<comment type="caution">
    <text evidence="1">The sequence shown here is derived from an EMBL/GenBank/DDBJ whole genome shotgun (WGS) entry which is preliminary data.</text>
</comment>
<accession>A0A7W5ZK06</accession>
<proteinExistence type="predicted"/>
<dbReference type="Proteomes" id="UP000541352">
    <property type="component" value="Unassembled WGS sequence"/>
</dbReference>
<gene>
    <name evidence="1" type="ORF">FHS57_001268</name>
</gene>
<organism evidence="1 2">
    <name type="scientific">Runella defluvii</name>
    <dbReference type="NCBI Taxonomy" id="370973"/>
    <lineage>
        <taxon>Bacteria</taxon>
        <taxon>Pseudomonadati</taxon>
        <taxon>Bacteroidota</taxon>
        <taxon>Cytophagia</taxon>
        <taxon>Cytophagales</taxon>
        <taxon>Spirosomataceae</taxon>
        <taxon>Runella</taxon>
    </lineage>
</organism>
<evidence type="ECO:0000313" key="2">
    <source>
        <dbReference type="Proteomes" id="UP000541352"/>
    </source>
</evidence>
<dbReference type="EMBL" id="JACIBY010000002">
    <property type="protein sequence ID" value="MBB3837274.1"/>
    <property type="molecule type" value="Genomic_DNA"/>
</dbReference>
<protein>
    <submittedName>
        <fullName evidence="1">Uncharacterized protein</fullName>
    </submittedName>
</protein>
<dbReference type="AlphaFoldDB" id="A0A7W5ZK06"/>